<sequence>MLFAELGVEFDQSAADLVIERFGQWGDSLTAAGPVRATICRADVLEAA</sequence>
<gene>
    <name evidence="1" type="ordered locus">RAM_35320</name>
</gene>
<dbReference type="AlphaFoldDB" id="A0A9R0P379"/>
<organism evidence="1 2">
    <name type="scientific">Amycolatopsis mediterranei (strain S699)</name>
    <name type="common">Nocardia mediterranei</name>
    <dbReference type="NCBI Taxonomy" id="713604"/>
    <lineage>
        <taxon>Bacteria</taxon>
        <taxon>Bacillati</taxon>
        <taxon>Actinomycetota</taxon>
        <taxon>Actinomycetes</taxon>
        <taxon>Pseudonocardiales</taxon>
        <taxon>Pseudonocardiaceae</taxon>
        <taxon>Amycolatopsis</taxon>
    </lineage>
</organism>
<dbReference type="KEGG" id="amn:RAM_35320"/>
<accession>A0A9R0P379</accession>
<name>A0A9R0P379_AMYMS</name>
<dbReference type="EMBL" id="CP002896">
    <property type="protein sequence ID" value="AEK45537.1"/>
    <property type="molecule type" value="Genomic_DNA"/>
</dbReference>
<dbReference type="Proteomes" id="UP000006138">
    <property type="component" value="Chromosome"/>
</dbReference>
<evidence type="ECO:0000313" key="1">
    <source>
        <dbReference type="EMBL" id="AEK45537.1"/>
    </source>
</evidence>
<keyword evidence="2" id="KW-1185">Reference proteome</keyword>
<protein>
    <submittedName>
        <fullName evidence="1">Uncharacterized protein</fullName>
    </submittedName>
</protein>
<proteinExistence type="predicted"/>
<evidence type="ECO:0000313" key="2">
    <source>
        <dbReference type="Proteomes" id="UP000006138"/>
    </source>
</evidence>
<reference evidence="1 2" key="1">
    <citation type="journal article" date="2011" name="J. Bacteriol.">
        <title>Whole genome sequence of the rifamycin B-producing strain Amycolatopsis mediterranei S699.</title>
        <authorList>
            <person name="Verma M."/>
            <person name="Kaur J."/>
            <person name="Kumar M."/>
            <person name="Kumari K."/>
            <person name="Saxena A."/>
            <person name="Anand S."/>
            <person name="Nigam A."/>
            <person name="Ravi V."/>
            <person name="Raghuvanshi S."/>
            <person name="Khurana P."/>
            <person name="Tyagi A.K."/>
            <person name="Khurana J.P."/>
            <person name="Lal R."/>
        </authorList>
    </citation>
    <scope>NUCLEOTIDE SEQUENCE [LARGE SCALE GENOMIC DNA]</scope>
    <source>
        <strain evidence="1 2">S699</strain>
    </source>
</reference>